<evidence type="ECO:0000313" key="6">
    <source>
        <dbReference type="Proteomes" id="UP000515976"/>
    </source>
</evidence>
<comment type="similarity">
    <text evidence="1">Belongs to the bacterial sugar transferase family.</text>
</comment>
<feature type="domain" description="Bacterial sugar transferase" evidence="4">
    <location>
        <begin position="238"/>
        <end position="300"/>
    </location>
</feature>
<evidence type="ECO:0000259" key="4">
    <source>
        <dbReference type="Pfam" id="PF02397"/>
    </source>
</evidence>
<accession>A0A7G9QYK9</accession>
<feature type="transmembrane region" description="Helical" evidence="3">
    <location>
        <begin position="42"/>
        <end position="65"/>
    </location>
</feature>
<protein>
    <submittedName>
        <fullName evidence="5">Sugar transferase</fullName>
    </submittedName>
</protein>
<feature type="transmembrane region" description="Helical" evidence="3">
    <location>
        <begin position="77"/>
        <end position="98"/>
    </location>
</feature>
<gene>
    <name evidence="5" type="ORF">H9L10_08755</name>
</gene>
<dbReference type="GO" id="GO:0016780">
    <property type="term" value="F:phosphotransferase activity, for other substituted phosphate groups"/>
    <property type="evidence" value="ECO:0007669"/>
    <property type="project" value="TreeGrafter"/>
</dbReference>
<dbReference type="Pfam" id="PF02397">
    <property type="entry name" value="Bac_transf"/>
    <property type="match status" value="1"/>
</dbReference>
<keyword evidence="3" id="KW-0472">Membrane</keyword>
<keyword evidence="3" id="KW-1133">Transmembrane helix</keyword>
<dbReference type="PANTHER" id="PTHR30576:SF0">
    <property type="entry name" value="UNDECAPRENYL-PHOSPHATE N-ACETYLGALACTOSAMINYL 1-PHOSPHATE TRANSFERASE-RELATED"/>
    <property type="match status" value="1"/>
</dbReference>
<organism evidence="5 6">
    <name type="scientific">Phycicoccus endophyticus</name>
    <dbReference type="NCBI Taxonomy" id="1690220"/>
    <lineage>
        <taxon>Bacteria</taxon>
        <taxon>Bacillati</taxon>
        <taxon>Actinomycetota</taxon>
        <taxon>Actinomycetes</taxon>
        <taxon>Micrococcales</taxon>
        <taxon>Intrasporangiaceae</taxon>
        <taxon>Phycicoccus</taxon>
    </lineage>
</organism>
<feature type="transmembrane region" description="Helical" evidence="3">
    <location>
        <begin position="243"/>
        <end position="267"/>
    </location>
</feature>
<feature type="region of interest" description="Disordered" evidence="2">
    <location>
        <begin position="285"/>
        <end position="347"/>
    </location>
</feature>
<dbReference type="EMBL" id="CP060712">
    <property type="protein sequence ID" value="QNN48434.1"/>
    <property type="molecule type" value="Genomic_DNA"/>
</dbReference>
<dbReference type="AlphaFoldDB" id="A0A7G9QYK9"/>
<dbReference type="PANTHER" id="PTHR30576">
    <property type="entry name" value="COLANIC BIOSYNTHESIS UDP-GLUCOSE LIPID CARRIER TRANSFERASE"/>
    <property type="match status" value="1"/>
</dbReference>
<evidence type="ECO:0000256" key="1">
    <source>
        <dbReference type="ARBA" id="ARBA00006464"/>
    </source>
</evidence>
<dbReference type="InterPro" id="IPR003362">
    <property type="entry name" value="Bact_transf"/>
</dbReference>
<feature type="transmembrane region" description="Helical" evidence="3">
    <location>
        <begin position="12"/>
        <end position="30"/>
    </location>
</feature>
<feature type="transmembrane region" description="Helical" evidence="3">
    <location>
        <begin position="104"/>
        <end position="122"/>
    </location>
</feature>
<reference evidence="5 6" key="1">
    <citation type="submission" date="2020-08" db="EMBL/GenBank/DDBJ databases">
        <title>Genome sequence of Phycicoccus endophyticus JCM 31784T.</title>
        <authorList>
            <person name="Hyun D.-W."/>
            <person name="Bae J.-W."/>
        </authorList>
    </citation>
    <scope>NUCLEOTIDE SEQUENCE [LARGE SCALE GENOMIC DNA]</scope>
    <source>
        <strain evidence="5 6">JCM 31784</strain>
    </source>
</reference>
<keyword evidence="6" id="KW-1185">Reference proteome</keyword>
<keyword evidence="3" id="KW-0812">Transmembrane</keyword>
<evidence type="ECO:0000313" key="5">
    <source>
        <dbReference type="EMBL" id="QNN48434.1"/>
    </source>
</evidence>
<evidence type="ECO:0000256" key="3">
    <source>
        <dbReference type="SAM" id="Phobius"/>
    </source>
</evidence>
<evidence type="ECO:0000256" key="2">
    <source>
        <dbReference type="SAM" id="MobiDB-lite"/>
    </source>
</evidence>
<dbReference type="KEGG" id="pei:H9L10_08755"/>
<keyword evidence="5" id="KW-0808">Transferase</keyword>
<name>A0A7G9QYK9_9MICO</name>
<feature type="compositionally biased region" description="Low complexity" evidence="2">
    <location>
        <begin position="295"/>
        <end position="347"/>
    </location>
</feature>
<dbReference type="Proteomes" id="UP000515976">
    <property type="component" value="Chromosome"/>
</dbReference>
<proteinExistence type="inferred from homology"/>
<sequence length="347" mass="37671">MKMRALVRTTVYDLLLLVLAFVGATYLRYGDLTTNAITPGGVLWPILLTTLAATVIGSALSAAMSATAPPRPSYNRAMVMAVLVFFTEAALIVILRPWFSRGQLFFTAVLWVFLVLWSRWAVRRRPWSERAVIVTAASDLVERLRKVPHLRIVGVVDPSQSGPITAPPLDTFIAIDLSVPWSQDVTRFISAVSVAGRDVRAFTQVYEEHTGQVPLSYLSEGWEIETSLRRILPFIPLKTAADIALALLTSVLWLPVLLLTALAVLVVDGRPVFFTQTRVGRSGTPVRIHKFRTMTPRSARPPTSRATTTRGSPGSARSCAATASTRSPRSSTSCAASSPSSGPGRSG</sequence>